<reference evidence="3" key="1">
    <citation type="submission" date="2015-07" db="EMBL/GenBank/DDBJ databases">
        <authorList>
            <person name="Teixeira M.M."/>
            <person name="Souza R.C."/>
            <person name="Almeida L.G."/>
            <person name="Vicente V.A."/>
            <person name="de Hoog S."/>
            <person name="Bocca A.L."/>
            <person name="de Almeida S.R."/>
            <person name="Vasconcelos A.T."/>
            <person name="Felipe M.S."/>
        </authorList>
    </citation>
    <scope>NUCLEOTIDE SEQUENCE [LARGE SCALE GENOMIC DNA]</scope>
    <source>
        <strain evidence="3">KSF</strain>
    </source>
</reference>
<organism evidence="2 3">
    <name type="scientific">Cladophialophora carrionii</name>
    <dbReference type="NCBI Taxonomy" id="86049"/>
    <lineage>
        <taxon>Eukaryota</taxon>
        <taxon>Fungi</taxon>
        <taxon>Dikarya</taxon>
        <taxon>Ascomycota</taxon>
        <taxon>Pezizomycotina</taxon>
        <taxon>Eurotiomycetes</taxon>
        <taxon>Chaetothyriomycetidae</taxon>
        <taxon>Chaetothyriales</taxon>
        <taxon>Herpotrichiellaceae</taxon>
        <taxon>Cladophialophora</taxon>
    </lineage>
</organism>
<gene>
    <name evidence="2" type="ORF">CLCR_01731</name>
</gene>
<proteinExistence type="predicted"/>
<evidence type="ECO:0000313" key="3">
    <source>
        <dbReference type="Proteomes" id="UP000094526"/>
    </source>
</evidence>
<dbReference type="Proteomes" id="UP000094526">
    <property type="component" value="Unassembled WGS sequence"/>
</dbReference>
<feature type="region of interest" description="Disordered" evidence="1">
    <location>
        <begin position="138"/>
        <end position="161"/>
    </location>
</feature>
<protein>
    <submittedName>
        <fullName evidence="2">Uncharacterized protein</fullName>
    </submittedName>
</protein>
<dbReference type="AlphaFoldDB" id="A0A1C1CAR1"/>
<accession>A0A1C1CAR1</accession>
<sequence length="175" mass="19783">MSPLFTKWTTKADRSLLLPASLCHDHAEDGATAISCAPHARPNQKPKTAICRRRSPFLLDIIAPRFSGPNARHKSETEQRLYSLLVVPYGPKRSFVIVTTAKDFSVSLTLRLKSQFNLTNTADHPNLVRKEALRKVGAHEGKKVRNRQDLQPCRSSRGSKEKRSHVFISYARRIL</sequence>
<evidence type="ECO:0000313" key="2">
    <source>
        <dbReference type="EMBL" id="OCT45643.1"/>
    </source>
</evidence>
<name>A0A1C1CAR1_9EURO</name>
<feature type="compositionally biased region" description="Basic and acidic residues" evidence="1">
    <location>
        <begin position="138"/>
        <end position="148"/>
    </location>
</feature>
<evidence type="ECO:0000256" key="1">
    <source>
        <dbReference type="SAM" id="MobiDB-lite"/>
    </source>
</evidence>
<dbReference type="EMBL" id="LGRB01000019">
    <property type="protein sequence ID" value="OCT45643.1"/>
    <property type="molecule type" value="Genomic_DNA"/>
</dbReference>
<dbReference type="VEuPathDB" id="FungiDB:CLCR_01731"/>
<comment type="caution">
    <text evidence="2">The sequence shown here is derived from an EMBL/GenBank/DDBJ whole genome shotgun (WGS) entry which is preliminary data.</text>
</comment>
<keyword evidence="3" id="KW-1185">Reference proteome</keyword>